<feature type="region of interest" description="Disordered" evidence="1">
    <location>
        <begin position="131"/>
        <end position="200"/>
    </location>
</feature>
<keyword evidence="2" id="KW-0472">Membrane</keyword>
<feature type="transmembrane region" description="Helical" evidence="2">
    <location>
        <begin position="73"/>
        <end position="96"/>
    </location>
</feature>
<accession>A0A6C0I2L8</accession>
<evidence type="ECO:0000256" key="2">
    <source>
        <dbReference type="SAM" id="Phobius"/>
    </source>
</evidence>
<dbReference type="AlphaFoldDB" id="A0A6C0I2L8"/>
<organism evidence="3">
    <name type="scientific">viral metagenome</name>
    <dbReference type="NCBI Taxonomy" id="1070528"/>
    <lineage>
        <taxon>unclassified sequences</taxon>
        <taxon>metagenomes</taxon>
        <taxon>organismal metagenomes</taxon>
    </lineage>
</organism>
<name>A0A6C0I2L8_9ZZZZ</name>
<keyword evidence="2" id="KW-0812">Transmembrane</keyword>
<keyword evidence="2" id="KW-1133">Transmembrane helix</keyword>
<dbReference type="EMBL" id="MN740083">
    <property type="protein sequence ID" value="QHT87124.1"/>
    <property type="molecule type" value="Genomic_DNA"/>
</dbReference>
<evidence type="ECO:0000256" key="1">
    <source>
        <dbReference type="SAM" id="MobiDB-lite"/>
    </source>
</evidence>
<evidence type="ECO:0000313" key="3">
    <source>
        <dbReference type="EMBL" id="QHT87124.1"/>
    </source>
</evidence>
<feature type="transmembrane region" description="Helical" evidence="2">
    <location>
        <begin position="46"/>
        <end position="66"/>
    </location>
</feature>
<sequence length="200" mass="22751">MSLCTPAFIYILLSSIGIIIIAYQNYGNQNLYCVGNVNCPVQSTTPIFIAKILYVLFWTFVLNTLCSYGYYKLSWFILLLPFILFFIVVSVMGQIVSRRTTNTSGSGSNPSQMGQGQQQYYTYQQQAAAQQPRMQKQQGDDNVAPPGSEQTHWFQGNQNKAGNEKSYYSSYDDYDHALDDRTEQINKESKEQGGKGQYHY</sequence>
<feature type="compositionally biased region" description="Polar residues" evidence="1">
    <location>
        <begin position="148"/>
        <end position="161"/>
    </location>
</feature>
<protein>
    <submittedName>
        <fullName evidence="3">Uncharacterized protein</fullName>
    </submittedName>
</protein>
<proteinExistence type="predicted"/>
<feature type="compositionally biased region" description="Basic and acidic residues" evidence="1">
    <location>
        <begin position="173"/>
        <end position="193"/>
    </location>
</feature>
<reference evidence="3" key="1">
    <citation type="journal article" date="2020" name="Nature">
        <title>Giant virus diversity and host interactions through global metagenomics.</title>
        <authorList>
            <person name="Schulz F."/>
            <person name="Roux S."/>
            <person name="Paez-Espino D."/>
            <person name="Jungbluth S."/>
            <person name="Walsh D.A."/>
            <person name="Denef V.J."/>
            <person name="McMahon K.D."/>
            <person name="Konstantinidis K.T."/>
            <person name="Eloe-Fadrosh E.A."/>
            <person name="Kyrpides N.C."/>
            <person name="Woyke T."/>
        </authorList>
    </citation>
    <scope>NUCLEOTIDE SEQUENCE</scope>
    <source>
        <strain evidence="3">GVMAG-M-3300023184-18</strain>
    </source>
</reference>
<feature type="transmembrane region" description="Helical" evidence="2">
    <location>
        <begin position="7"/>
        <end position="26"/>
    </location>
</feature>